<evidence type="ECO:0000313" key="2">
    <source>
        <dbReference type="Proteomes" id="UP000188354"/>
    </source>
</evidence>
<dbReference type="Proteomes" id="UP000188354">
    <property type="component" value="Chromosome LG06"/>
</dbReference>
<sequence>MENVENPNKSINGKKLPKVFEEFRNQSRGTQLCMALGRIFKKEGLTPKGQLHIQFIDIAMKI</sequence>
<reference evidence="1 2" key="1">
    <citation type="journal article" date="2017" name="Plant Biotechnol. J.">
        <title>A comprehensive draft genome sequence for lupin (Lupinus angustifolius), an emerging health food: insights into plant-microbe interactions and legume evolution.</title>
        <authorList>
            <person name="Hane J.K."/>
            <person name="Ming Y."/>
            <person name="Kamphuis L.G."/>
            <person name="Nelson M.N."/>
            <person name="Garg G."/>
            <person name="Atkins C.A."/>
            <person name="Bayer P.E."/>
            <person name="Bravo A."/>
            <person name="Bringans S."/>
            <person name="Cannon S."/>
            <person name="Edwards D."/>
            <person name="Foley R."/>
            <person name="Gao L.L."/>
            <person name="Harrison M.J."/>
            <person name="Huang W."/>
            <person name="Hurgobin B."/>
            <person name="Li S."/>
            <person name="Liu C.W."/>
            <person name="McGrath A."/>
            <person name="Morahan G."/>
            <person name="Murray J."/>
            <person name="Weller J."/>
            <person name="Jian J."/>
            <person name="Singh K.B."/>
        </authorList>
    </citation>
    <scope>NUCLEOTIDE SEQUENCE [LARGE SCALE GENOMIC DNA]</scope>
    <source>
        <strain evidence="2">cv. Tanjil</strain>
        <tissue evidence="1">Whole plant</tissue>
    </source>
</reference>
<accession>A0A1J7I8J6</accession>
<dbReference type="EMBL" id="CM007366">
    <property type="protein sequence ID" value="OIW10429.1"/>
    <property type="molecule type" value="Genomic_DNA"/>
</dbReference>
<gene>
    <name evidence="1" type="ORF">TanjilG_24989</name>
</gene>
<name>A0A1J7I8J6_LUPAN</name>
<keyword evidence="2" id="KW-1185">Reference proteome</keyword>
<proteinExistence type="predicted"/>
<dbReference type="Gramene" id="OIW10429">
    <property type="protein sequence ID" value="OIW10429"/>
    <property type="gene ID" value="TanjilG_24989"/>
</dbReference>
<evidence type="ECO:0000313" key="1">
    <source>
        <dbReference type="EMBL" id="OIW10429.1"/>
    </source>
</evidence>
<protein>
    <submittedName>
        <fullName evidence="1">Uncharacterized protein</fullName>
    </submittedName>
</protein>
<organism evidence="1 2">
    <name type="scientific">Lupinus angustifolius</name>
    <name type="common">Narrow-leaved blue lupine</name>
    <dbReference type="NCBI Taxonomy" id="3871"/>
    <lineage>
        <taxon>Eukaryota</taxon>
        <taxon>Viridiplantae</taxon>
        <taxon>Streptophyta</taxon>
        <taxon>Embryophyta</taxon>
        <taxon>Tracheophyta</taxon>
        <taxon>Spermatophyta</taxon>
        <taxon>Magnoliopsida</taxon>
        <taxon>eudicotyledons</taxon>
        <taxon>Gunneridae</taxon>
        <taxon>Pentapetalae</taxon>
        <taxon>rosids</taxon>
        <taxon>fabids</taxon>
        <taxon>Fabales</taxon>
        <taxon>Fabaceae</taxon>
        <taxon>Papilionoideae</taxon>
        <taxon>50 kb inversion clade</taxon>
        <taxon>genistoids sensu lato</taxon>
        <taxon>core genistoids</taxon>
        <taxon>Genisteae</taxon>
        <taxon>Lupinus</taxon>
    </lineage>
</organism>
<dbReference type="AlphaFoldDB" id="A0A1J7I8J6"/>